<proteinExistence type="predicted"/>
<reference evidence="1" key="1">
    <citation type="submission" date="2021-05" db="EMBL/GenBank/DDBJ databases">
        <authorList>
            <person name="Scholz U."/>
            <person name="Mascher M."/>
            <person name="Fiebig A."/>
        </authorList>
    </citation>
    <scope>NUCLEOTIDE SEQUENCE [LARGE SCALE GENOMIC DNA]</scope>
</reference>
<sequence length="307" mass="35275">MGDLPLTDKEATGLVIGGMSSTQVPRPRWAVVGRVCSPRRMVMGDLERAMQRAWGLHRPAQFKDLGNNRFKVRFNSEGDWRHVLRNGPWQFDLHVILLKDYDGSVRPSDMTFDSMDIWARVLDLPMDFMNRAYGELIGGWIGKYISVDVDEEGFAWGKDLRIRVDVNVNQPLLRGVTLKERNDDVEGHWFDLKYKKVPHFCFDYGRLVHLEDGCPADKEEVKQWGEWLRASPKRNQKPPTAARPAIPAGSFSGTTMNWSHEGWERATVRDLPPHRNLSHVFSQSCSSRTSGYEQWKESEELTSASRM</sequence>
<dbReference type="EnsemblPlants" id="AVESA.00010b.r2.4DG0741820.1">
    <property type="protein sequence ID" value="AVESA.00010b.r2.4DG0741820.1.CDS.1"/>
    <property type="gene ID" value="AVESA.00010b.r2.4DG0741820"/>
</dbReference>
<evidence type="ECO:0000313" key="1">
    <source>
        <dbReference type="EnsemblPlants" id="AVESA.00010b.r2.4DG0741820.1.CDS.1"/>
    </source>
</evidence>
<accession>A0ACD5X2F2</accession>
<reference evidence="1" key="2">
    <citation type="submission" date="2025-09" db="UniProtKB">
        <authorList>
            <consortium name="EnsemblPlants"/>
        </authorList>
    </citation>
    <scope>IDENTIFICATION</scope>
</reference>
<dbReference type="Proteomes" id="UP001732700">
    <property type="component" value="Chromosome 4D"/>
</dbReference>
<name>A0ACD5X2F2_AVESA</name>
<protein>
    <submittedName>
        <fullName evidence="1">Uncharacterized protein</fullName>
    </submittedName>
</protein>
<evidence type="ECO:0000313" key="2">
    <source>
        <dbReference type="Proteomes" id="UP001732700"/>
    </source>
</evidence>
<organism evidence="1 2">
    <name type="scientific">Avena sativa</name>
    <name type="common">Oat</name>
    <dbReference type="NCBI Taxonomy" id="4498"/>
    <lineage>
        <taxon>Eukaryota</taxon>
        <taxon>Viridiplantae</taxon>
        <taxon>Streptophyta</taxon>
        <taxon>Embryophyta</taxon>
        <taxon>Tracheophyta</taxon>
        <taxon>Spermatophyta</taxon>
        <taxon>Magnoliopsida</taxon>
        <taxon>Liliopsida</taxon>
        <taxon>Poales</taxon>
        <taxon>Poaceae</taxon>
        <taxon>BOP clade</taxon>
        <taxon>Pooideae</taxon>
        <taxon>Poodae</taxon>
        <taxon>Poeae</taxon>
        <taxon>Poeae Chloroplast Group 1 (Aveneae type)</taxon>
        <taxon>Aveninae</taxon>
        <taxon>Avena</taxon>
    </lineage>
</organism>
<keyword evidence="2" id="KW-1185">Reference proteome</keyword>